<evidence type="ECO:0000256" key="1">
    <source>
        <dbReference type="SAM" id="Phobius"/>
    </source>
</evidence>
<sequence>MQHNSTKPESHPYLFFYILHLLSLEGLILDYFENQSKISQSPFFLSIVTPQEHSELVTHYLCILKLRKEKYILNNKPTNWELLTREEKLILAAYHSHH</sequence>
<comment type="caution">
    <text evidence="2">The sequence shown here is derived from an EMBL/GenBank/DDBJ whole genome shotgun (WGS) entry which is preliminary data.</text>
</comment>
<accession>A0A0L6VBM0</accession>
<feature type="transmembrane region" description="Helical" evidence="1">
    <location>
        <begin position="12"/>
        <end position="32"/>
    </location>
</feature>
<name>A0A0L6VBM0_9BASI</name>
<evidence type="ECO:0000313" key="3">
    <source>
        <dbReference type="Proteomes" id="UP000037035"/>
    </source>
</evidence>
<protein>
    <submittedName>
        <fullName evidence="2">Uncharacterized protein</fullName>
    </submittedName>
</protein>
<organism evidence="2 3">
    <name type="scientific">Puccinia sorghi</name>
    <dbReference type="NCBI Taxonomy" id="27349"/>
    <lineage>
        <taxon>Eukaryota</taxon>
        <taxon>Fungi</taxon>
        <taxon>Dikarya</taxon>
        <taxon>Basidiomycota</taxon>
        <taxon>Pucciniomycotina</taxon>
        <taxon>Pucciniomycetes</taxon>
        <taxon>Pucciniales</taxon>
        <taxon>Pucciniaceae</taxon>
        <taxon>Puccinia</taxon>
    </lineage>
</organism>
<dbReference type="AlphaFoldDB" id="A0A0L6VBM0"/>
<dbReference type="VEuPathDB" id="FungiDB:VP01_1992g3"/>
<evidence type="ECO:0000313" key="2">
    <source>
        <dbReference type="EMBL" id="KNZ58143.1"/>
    </source>
</evidence>
<keyword evidence="3" id="KW-1185">Reference proteome</keyword>
<dbReference type="Proteomes" id="UP000037035">
    <property type="component" value="Unassembled WGS sequence"/>
</dbReference>
<reference evidence="2 3" key="1">
    <citation type="submission" date="2015-08" db="EMBL/GenBank/DDBJ databases">
        <title>Next Generation Sequencing and Analysis of the Genome of Puccinia sorghi L Schw, the Causal Agent of Maize Common Rust.</title>
        <authorList>
            <person name="Rochi L."/>
            <person name="Burguener G."/>
            <person name="Darino M."/>
            <person name="Turjanski A."/>
            <person name="Kreff E."/>
            <person name="Dieguez M.J."/>
            <person name="Sacco F."/>
        </authorList>
    </citation>
    <scope>NUCLEOTIDE SEQUENCE [LARGE SCALE GENOMIC DNA]</scope>
    <source>
        <strain evidence="2 3">RO10H11247</strain>
    </source>
</reference>
<keyword evidence="1" id="KW-0812">Transmembrane</keyword>
<gene>
    <name evidence="2" type="ORF">VP01_1992g3</name>
</gene>
<keyword evidence="1" id="KW-0472">Membrane</keyword>
<keyword evidence="1" id="KW-1133">Transmembrane helix</keyword>
<dbReference type="EMBL" id="LAVV01006828">
    <property type="protein sequence ID" value="KNZ58143.1"/>
    <property type="molecule type" value="Genomic_DNA"/>
</dbReference>
<proteinExistence type="predicted"/>